<accession>A0A166BCP0</accession>
<organism evidence="1 2">
    <name type="scientific">Athelia psychrophila</name>
    <dbReference type="NCBI Taxonomy" id="1759441"/>
    <lineage>
        <taxon>Eukaryota</taxon>
        <taxon>Fungi</taxon>
        <taxon>Dikarya</taxon>
        <taxon>Basidiomycota</taxon>
        <taxon>Agaricomycotina</taxon>
        <taxon>Agaricomycetes</taxon>
        <taxon>Agaricomycetidae</taxon>
        <taxon>Atheliales</taxon>
        <taxon>Atheliaceae</taxon>
        <taxon>Athelia</taxon>
    </lineage>
</organism>
<reference evidence="1 2" key="1">
    <citation type="journal article" date="2016" name="Mol. Biol. Evol.">
        <title>Comparative Genomics of Early-Diverging Mushroom-Forming Fungi Provides Insights into the Origins of Lignocellulose Decay Capabilities.</title>
        <authorList>
            <person name="Nagy L.G."/>
            <person name="Riley R."/>
            <person name="Tritt A."/>
            <person name="Adam C."/>
            <person name="Daum C."/>
            <person name="Floudas D."/>
            <person name="Sun H."/>
            <person name="Yadav J.S."/>
            <person name="Pangilinan J."/>
            <person name="Larsson K.H."/>
            <person name="Matsuura K."/>
            <person name="Barry K."/>
            <person name="Labutti K."/>
            <person name="Kuo R."/>
            <person name="Ohm R.A."/>
            <person name="Bhattacharya S.S."/>
            <person name="Shirouzu T."/>
            <person name="Yoshinaga Y."/>
            <person name="Martin F.M."/>
            <person name="Grigoriev I.V."/>
            <person name="Hibbett D.S."/>
        </authorList>
    </citation>
    <scope>NUCLEOTIDE SEQUENCE [LARGE SCALE GENOMIC DNA]</scope>
    <source>
        <strain evidence="1 2">CBS 109695</strain>
    </source>
</reference>
<dbReference type="EMBL" id="KV417646">
    <property type="protein sequence ID" value="KZP12502.1"/>
    <property type="molecule type" value="Genomic_DNA"/>
</dbReference>
<protein>
    <submittedName>
        <fullName evidence="1">Uncharacterized protein</fullName>
    </submittedName>
</protein>
<evidence type="ECO:0000313" key="2">
    <source>
        <dbReference type="Proteomes" id="UP000076532"/>
    </source>
</evidence>
<gene>
    <name evidence="1" type="ORF">FIBSPDRAFT_961339</name>
</gene>
<dbReference type="Gene3D" id="1.20.1280.50">
    <property type="match status" value="1"/>
</dbReference>
<dbReference type="Proteomes" id="UP000076532">
    <property type="component" value="Unassembled WGS sequence"/>
</dbReference>
<evidence type="ECO:0000313" key="1">
    <source>
        <dbReference type="EMBL" id="KZP12502.1"/>
    </source>
</evidence>
<name>A0A166BCP0_9AGAM</name>
<proteinExistence type="predicted"/>
<sequence length="518" mass="58383">MATAVQRDIAKEAITETASQLSEVRQHSQRMTAHIGRLEDALEDALEGHRSIIAPIRGVTDDVLLEIFMVCFEDLVNVYHLKPFPISITLASVCRRWRALALSTPRLWSAASITVQNAPGVGRKSNLLHLFTSRSRERPLKLVVAPPKSQAFSDQEFDAGVCQPLAGALAACAARWEDISFGDDCSKSFLMLVQELIFAVTPGYLCPLPMLRSLGFERQYQDEDWLCLNMFAGAPNLRTVLYSICEMNFSKPHVDLVWDQLNTWLEAHLCVEGYMNLLRRCPALIQCWGGIVMGYYLGQRIYEGPILRHNLRSLEVMIREPGSGQNLFDHLELPCLLELYVSSETDTYDDEDAPAAEIWQQSSLEAFLLRSSCPLQRLVLDVHHFPMEGGLRLLEHLPELVEFGFSEPFSGGEPVFDTALVEKLTLSPDAGTLSSAASVLLPKLRVLALIGPLFCDRRAFRAMVKSRVATRNHAKLQALYLYPKNRDFTKVKNILRDKAHFLDFPSFPDFLRVEVSCW</sequence>
<keyword evidence="2" id="KW-1185">Reference proteome</keyword>
<dbReference type="OrthoDB" id="3270987at2759"/>
<dbReference type="AlphaFoldDB" id="A0A166BCP0"/>